<dbReference type="CDD" id="cd00483">
    <property type="entry name" value="HPPK"/>
    <property type="match status" value="1"/>
</dbReference>
<gene>
    <name evidence="10" type="primary">folK</name>
    <name evidence="10" type="ORF">WIS52_16095</name>
</gene>
<evidence type="ECO:0000313" key="10">
    <source>
        <dbReference type="EMBL" id="MEQ3551995.1"/>
    </source>
</evidence>
<dbReference type="Gene3D" id="3.30.70.560">
    <property type="entry name" value="7,8-Dihydro-6-hydroxymethylpterin-pyrophosphokinase HPPK"/>
    <property type="match status" value="1"/>
</dbReference>
<dbReference type="NCBIfam" id="TIGR01498">
    <property type="entry name" value="folK"/>
    <property type="match status" value="1"/>
</dbReference>
<keyword evidence="4 10" id="KW-0808">Transferase</keyword>
<keyword evidence="11" id="KW-1185">Reference proteome</keyword>
<organism evidence="10 11">
    <name type="scientific">Pseudonocardia nematodicida</name>
    <dbReference type="NCBI Taxonomy" id="1206997"/>
    <lineage>
        <taxon>Bacteria</taxon>
        <taxon>Bacillati</taxon>
        <taxon>Actinomycetota</taxon>
        <taxon>Actinomycetes</taxon>
        <taxon>Pseudonocardiales</taxon>
        <taxon>Pseudonocardiaceae</taxon>
        <taxon>Pseudonocardia</taxon>
    </lineage>
</organism>
<comment type="catalytic activity">
    <reaction evidence="1">
        <text>6-hydroxymethyl-7,8-dihydropterin + ATP = (7,8-dihydropterin-6-yl)methyl diphosphate + AMP + H(+)</text>
        <dbReference type="Rhea" id="RHEA:11412"/>
        <dbReference type="ChEBI" id="CHEBI:15378"/>
        <dbReference type="ChEBI" id="CHEBI:30616"/>
        <dbReference type="ChEBI" id="CHEBI:44841"/>
        <dbReference type="ChEBI" id="CHEBI:72950"/>
        <dbReference type="ChEBI" id="CHEBI:456215"/>
        <dbReference type="EC" id="2.7.6.3"/>
    </reaction>
</comment>
<accession>A0ABV1KBZ3</accession>
<evidence type="ECO:0000256" key="7">
    <source>
        <dbReference type="ARBA" id="ARBA00022840"/>
    </source>
</evidence>
<evidence type="ECO:0000259" key="9">
    <source>
        <dbReference type="PROSITE" id="PS00794"/>
    </source>
</evidence>
<feature type="domain" description="7,8-dihydro-6-hydroxymethylpterin-pyrophosphokinase" evidence="9">
    <location>
        <begin position="85"/>
        <end position="96"/>
    </location>
</feature>
<dbReference type="EC" id="2.7.6.3" evidence="3"/>
<keyword evidence="5" id="KW-0547">Nucleotide-binding</keyword>
<comment type="pathway">
    <text evidence="2">Cofactor biosynthesis; tetrahydrofolate biosynthesis; 2-amino-4-hydroxy-6-hydroxymethyl-7,8-dihydropteridine diphosphate from 7,8-dihydroneopterin triphosphate: step 4/4.</text>
</comment>
<keyword evidence="8" id="KW-0289">Folate biosynthesis</keyword>
<evidence type="ECO:0000256" key="3">
    <source>
        <dbReference type="ARBA" id="ARBA00013253"/>
    </source>
</evidence>
<keyword evidence="6" id="KW-0418">Kinase</keyword>
<dbReference type="SUPFAM" id="SSF55083">
    <property type="entry name" value="6-hydroxymethyl-7,8-dihydropterin pyrophosphokinase, HPPK"/>
    <property type="match status" value="1"/>
</dbReference>
<reference evidence="10 11" key="1">
    <citation type="submission" date="2024-03" db="EMBL/GenBank/DDBJ databases">
        <title>Draft genome sequence of Pseudonocardia nematodicida JCM 31783.</title>
        <authorList>
            <person name="Butdee W."/>
            <person name="Duangmal K."/>
        </authorList>
    </citation>
    <scope>NUCLEOTIDE SEQUENCE [LARGE SCALE GENOMIC DNA]</scope>
    <source>
        <strain evidence="10 11">JCM 31783</strain>
    </source>
</reference>
<evidence type="ECO:0000256" key="2">
    <source>
        <dbReference type="ARBA" id="ARBA00005051"/>
    </source>
</evidence>
<sequence>MSRAVLSLGSNLGDRIAHLRAVVADLGPGLVAVSPVYETAPWGVTDQPDFLNAVVVADAPELDAHGWLRRGQGLEDASGRVREQRWGPRTLDVDVVQVEGPDGPVFSDDPELLLPHPGTPERGTVLLPWLAADPEAVLHGHGPVADLLERLGPAGRDGIVRRDDLSLDPGASP</sequence>
<dbReference type="PROSITE" id="PS00794">
    <property type="entry name" value="HPPK"/>
    <property type="match status" value="1"/>
</dbReference>
<keyword evidence="7" id="KW-0067">ATP-binding</keyword>
<evidence type="ECO:0000256" key="6">
    <source>
        <dbReference type="ARBA" id="ARBA00022777"/>
    </source>
</evidence>
<proteinExistence type="predicted"/>
<comment type="caution">
    <text evidence="10">The sequence shown here is derived from an EMBL/GenBank/DDBJ whole genome shotgun (WGS) entry which is preliminary data.</text>
</comment>
<dbReference type="PANTHER" id="PTHR43071:SF1">
    <property type="entry name" value="2-AMINO-4-HYDROXY-6-HYDROXYMETHYLDIHYDROPTERIDINE PYROPHOSPHOKINASE"/>
    <property type="match status" value="1"/>
</dbReference>
<dbReference type="Proteomes" id="UP001494902">
    <property type="component" value="Unassembled WGS sequence"/>
</dbReference>
<dbReference type="PANTHER" id="PTHR43071">
    <property type="entry name" value="2-AMINO-4-HYDROXY-6-HYDROXYMETHYLDIHYDROPTERIDINE PYROPHOSPHOKINASE"/>
    <property type="match status" value="1"/>
</dbReference>
<evidence type="ECO:0000256" key="1">
    <source>
        <dbReference type="ARBA" id="ARBA00000198"/>
    </source>
</evidence>
<dbReference type="InterPro" id="IPR035907">
    <property type="entry name" value="Hppk_sf"/>
</dbReference>
<evidence type="ECO:0000256" key="4">
    <source>
        <dbReference type="ARBA" id="ARBA00022679"/>
    </source>
</evidence>
<dbReference type="InterPro" id="IPR000550">
    <property type="entry name" value="Hppk"/>
</dbReference>
<dbReference type="RefSeq" id="WP_349299068.1">
    <property type="nucleotide sequence ID" value="NZ_JBEDNQ010000006.1"/>
</dbReference>
<evidence type="ECO:0000256" key="8">
    <source>
        <dbReference type="ARBA" id="ARBA00022909"/>
    </source>
</evidence>
<name>A0ABV1KBZ3_9PSEU</name>
<protein>
    <recommendedName>
        <fullName evidence="3">2-amino-4-hydroxy-6-hydroxymethyldihydropteridine diphosphokinase</fullName>
        <ecNumber evidence="3">2.7.6.3</ecNumber>
    </recommendedName>
</protein>
<dbReference type="EMBL" id="JBEDNQ010000006">
    <property type="protein sequence ID" value="MEQ3551995.1"/>
    <property type="molecule type" value="Genomic_DNA"/>
</dbReference>
<evidence type="ECO:0000256" key="5">
    <source>
        <dbReference type="ARBA" id="ARBA00022741"/>
    </source>
</evidence>
<dbReference type="Pfam" id="PF01288">
    <property type="entry name" value="HPPK"/>
    <property type="match status" value="1"/>
</dbReference>
<dbReference type="GO" id="GO:0003848">
    <property type="term" value="F:2-amino-4-hydroxy-6-hydroxymethyldihydropteridine diphosphokinase activity"/>
    <property type="evidence" value="ECO:0007669"/>
    <property type="project" value="UniProtKB-EC"/>
</dbReference>
<evidence type="ECO:0000313" key="11">
    <source>
        <dbReference type="Proteomes" id="UP001494902"/>
    </source>
</evidence>